<evidence type="ECO:0000313" key="3">
    <source>
        <dbReference type="Proteomes" id="UP000515512"/>
    </source>
</evidence>
<gene>
    <name evidence="2" type="ORF">H0264_19705</name>
</gene>
<reference evidence="2 3" key="1">
    <citation type="submission" date="2020-07" db="EMBL/GenBank/DDBJ databases">
        <authorList>
            <person name="Zhuang K."/>
            <person name="Ran Y."/>
        </authorList>
    </citation>
    <scope>NUCLEOTIDE SEQUENCE [LARGE SCALE GENOMIC DNA]</scope>
    <source>
        <strain evidence="2 3">WCH-YHL-001</strain>
    </source>
</reference>
<protein>
    <submittedName>
        <fullName evidence="2">Uncharacterized protein</fullName>
    </submittedName>
</protein>
<keyword evidence="3" id="KW-1185">Reference proteome</keyword>
<proteinExistence type="predicted"/>
<evidence type="ECO:0000256" key="1">
    <source>
        <dbReference type="SAM" id="MobiDB-lite"/>
    </source>
</evidence>
<dbReference type="KEGG" id="nhu:H0264_19705"/>
<dbReference type="AlphaFoldDB" id="A0A7D6V6C0"/>
<organism evidence="2 3">
    <name type="scientific">Nocardia huaxiensis</name>
    <dbReference type="NCBI Taxonomy" id="2755382"/>
    <lineage>
        <taxon>Bacteria</taxon>
        <taxon>Bacillati</taxon>
        <taxon>Actinomycetota</taxon>
        <taxon>Actinomycetes</taxon>
        <taxon>Mycobacteriales</taxon>
        <taxon>Nocardiaceae</taxon>
        <taxon>Nocardia</taxon>
    </lineage>
</organism>
<accession>A0A7D6V6C0</accession>
<feature type="compositionally biased region" description="Low complexity" evidence="1">
    <location>
        <begin position="283"/>
        <end position="295"/>
    </location>
</feature>
<sequence length="295" mass="32526">MRYYLRTGRDVNQAMSALLPHIDHPEAEEIRTDLLDFASAETADRTGVPAAPRITRADRDRQARVRVLSAAAKTNLKASVSIDELDDAQWERVLLQCAPTFLRGEDFPLVLRIAVRRCIRQLRSPSARVWAKDHADLDSPVGDAALSLLADLSEPADGPMLFELLSAAMERGDDYMYHQCSLVDGIARGRYLPAVETVDEIFDNTVYSYLRTKCASALSGLAEDFATGRAIECLDDCESRTRAIGIAHADLSKAVVRERLGRIVNDPTEDQDNRRAAADQMRSAAKLAAATKLSP</sequence>
<dbReference type="EMBL" id="CP059399">
    <property type="protein sequence ID" value="QLY27694.1"/>
    <property type="molecule type" value="Genomic_DNA"/>
</dbReference>
<name>A0A7D6V6C0_9NOCA</name>
<evidence type="ECO:0000313" key="2">
    <source>
        <dbReference type="EMBL" id="QLY27694.1"/>
    </source>
</evidence>
<dbReference type="RefSeq" id="WP_181578902.1">
    <property type="nucleotide sequence ID" value="NZ_CP059399.1"/>
</dbReference>
<feature type="region of interest" description="Disordered" evidence="1">
    <location>
        <begin position="265"/>
        <end position="295"/>
    </location>
</feature>
<dbReference type="Proteomes" id="UP000515512">
    <property type="component" value="Chromosome"/>
</dbReference>